<feature type="region of interest" description="Disordered" evidence="1">
    <location>
        <begin position="159"/>
        <end position="222"/>
    </location>
</feature>
<dbReference type="Proteomes" id="UP001285441">
    <property type="component" value="Unassembled WGS sequence"/>
</dbReference>
<accession>A0AAE0P4W1</accession>
<sequence>MDKAFVAMASAGHLEFPRGFNRFKAVLLRPYYNDAVSPPARKTGHLRCEFLERGILSEPHLARKRMLLRIDGLGSSSHALRAEEHEQRFFGKSEGKIRGEHGHRHGHARPPVSAENFPKKPSLFGETLAQIAPNIAPNIVQITGDLASQAMTEHLEMRRLRRGNGNQREGFDSGYDGRKDGGSVSMNQGRPFREDEENSSDDGASVDEDEVEDDAFSDDELK</sequence>
<protein>
    <submittedName>
        <fullName evidence="2">Uncharacterized protein</fullName>
    </submittedName>
</protein>
<gene>
    <name evidence="2" type="ORF">B0H63DRAFT_443648</name>
</gene>
<comment type="caution">
    <text evidence="2">The sequence shown here is derived from an EMBL/GenBank/DDBJ whole genome shotgun (WGS) entry which is preliminary data.</text>
</comment>
<proteinExistence type="predicted"/>
<feature type="compositionally biased region" description="Basic and acidic residues" evidence="1">
    <location>
        <begin position="169"/>
        <end position="181"/>
    </location>
</feature>
<reference evidence="2" key="1">
    <citation type="journal article" date="2023" name="Mol. Phylogenet. Evol.">
        <title>Genome-scale phylogeny and comparative genomics of the fungal order Sordariales.</title>
        <authorList>
            <person name="Hensen N."/>
            <person name="Bonometti L."/>
            <person name="Westerberg I."/>
            <person name="Brannstrom I.O."/>
            <person name="Guillou S."/>
            <person name="Cros-Aarteil S."/>
            <person name="Calhoun S."/>
            <person name="Haridas S."/>
            <person name="Kuo A."/>
            <person name="Mondo S."/>
            <person name="Pangilinan J."/>
            <person name="Riley R."/>
            <person name="LaButti K."/>
            <person name="Andreopoulos B."/>
            <person name="Lipzen A."/>
            <person name="Chen C."/>
            <person name="Yan M."/>
            <person name="Daum C."/>
            <person name="Ng V."/>
            <person name="Clum A."/>
            <person name="Steindorff A."/>
            <person name="Ohm R.A."/>
            <person name="Martin F."/>
            <person name="Silar P."/>
            <person name="Natvig D.O."/>
            <person name="Lalanne C."/>
            <person name="Gautier V."/>
            <person name="Ament-Velasquez S.L."/>
            <person name="Kruys A."/>
            <person name="Hutchinson M.I."/>
            <person name="Powell A.J."/>
            <person name="Barry K."/>
            <person name="Miller A.N."/>
            <person name="Grigoriev I.V."/>
            <person name="Debuchy R."/>
            <person name="Gladieux P."/>
            <person name="Hiltunen Thoren M."/>
            <person name="Johannesson H."/>
        </authorList>
    </citation>
    <scope>NUCLEOTIDE SEQUENCE</scope>
    <source>
        <strain evidence="2">CBS 232.78</strain>
    </source>
</reference>
<organism evidence="2 3">
    <name type="scientific">Podospora didyma</name>
    <dbReference type="NCBI Taxonomy" id="330526"/>
    <lineage>
        <taxon>Eukaryota</taxon>
        <taxon>Fungi</taxon>
        <taxon>Dikarya</taxon>
        <taxon>Ascomycota</taxon>
        <taxon>Pezizomycotina</taxon>
        <taxon>Sordariomycetes</taxon>
        <taxon>Sordariomycetidae</taxon>
        <taxon>Sordariales</taxon>
        <taxon>Podosporaceae</taxon>
        <taxon>Podospora</taxon>
    </lineage>
</organism>
<reference evidence="2" key="2">
    <citation type="submission" date="2023-06" db="EMBL/GenBank/DDBJ databases">
        <authorList>
            <consortium name="Lawrence Berkeley National Laboratory"/>
            <person name="Haridas S."/>
            <person name="Hensen N."/>
            <person name="Bonometti L."/>
            <person name="Westerberg I."/>
            <person name="Brannstrom I.O."/>
            <person name="Guillou S."/>
            <person name="Cros-Aarteil S."/>
            <person name="Calhoun S."/>
            <person name="Kuo A."/>
            <person name="Mondo S."/>
            <person name="Pangilinan J."/>
            <person name="Riley R."/>
            <person name="LaButti K."/>
            <person name="Andreopoulos B."/>
            <person name="Lipzen A."/>
            <person name="Chen C."/>
            <person name="Yanf M."/>
            <person name="Daum C."/>
            <person name="Ng V."/>
            <person name="Clum A."/>
            <person name="Steindorff A."/>
            <person name="Ohm R."/>
            <person name="Martin F."/>
            <person name="Silar P."/>
            <person name="Natvig D."/>
            <person name="Lalanne C."/>
            <person name="Gautier V."/>
            <person name="Ament-velasquez S.L."/>
            <person name="Kruys A."/>
            <person name="Hutchinson M.I."/>
            <person name="Powell A.J."/>
            <person name="Barry K."/>
            <person name="Miller A.N."/>
            <person name="Grigoriev I.V."/>
            <person name="Debuchy R."/>
            <person name="Gladieux P."/>
            <person name="Thoren M.H."/>
            <person name="Johannesson H."/>
        </authorList>
    </citation>
    <scope>NUCLEOTIDE SEQUENCE</scope>
    <source>
        <strain evidence="2">CBS 232.78</strain>
    </source>
</reference>
<keyword evidence="3" id="KW-1185">Reference proteome</keyword>
<evidence type="ECO:0000313" key="2">
    <source>
        <dbReference type="EMBL" id="KAK3393401.1"/>
    </source>
</evidence>
<feature type="region of interest" description="Disordered" evidence="1">
    <location>
        <begin position="96"/>
        <end position="120"/>
    </location>
</feature>
<evidence type="ECO:0000313" key="3">
    <source>
        <dbReference type="Proteomes" id="UP001285441"/>
    </source>
</evidence>
<dbReference type="EMBL" id="JAULSW010000001">
    <property type="protein sequence ID" value="KAK3393401.1"/>
    <property type="molecule type" value="Genomic_DNA"/>
</dbReference>
<feature type="compositionally biased region" description="Acidic residues" evidence="1">
    <location>
        <begin position="194"/>
        <end position="222"/>
    </location>
</feature>
<evidence type="ECO:0000256" key="1">
    <source>
        <dbReference type="SAM" id="MobiDB-lite"/>
    </source>
</evidence>
<dbReference type="AlphaFoldDB" id="A0AAE0P4W1"/>
<name>A0AAE0P4W1_9PEZI</name>